<name>A0ABT2TLH2_9FIRM</name>
<feature type="transmembrane region" description="Helical" evidence="1">
    <location>
        <begin position="48"/>
        <end position="70"/>
    </location>
</feature>
<accession>A0ABT2TLH2</accession>
<feature type="transmembrane region" description="Helical" evidence="1">
    <location>
        <begin position="12"/>
        <end position="36"/>
    </location>
</feature>
<comment type="caution">
    <text evidence="2">The sequence shown here is derived from an EMBL/GenBank/DDBJ whole genome shotgun (WGS) entry which is preliminary data.</text>
</comment>
<dbReference type="Proteomes" id="UP001652442">
    <property type="component" value="Unassembled WGS sequence"/>
</dbReference>
<dbReference type="RefSeq" id="WP_158425244.1">
    <property type="nucleotide sequence ID" value="NZ_JAOQJQ010000003.1"/>
</dbReference>
<feature type="transmembrane region" description="Helical" evidence="1">
    <location>
        <begin position="76"/>
        <end position="94"/>
    </location>
</feature>
<evidence type="ECO:0000256" key="1">
    <source>
        <dbReference type="SAM" id="Phobius"/>
    </source>
</evidence>
<protein>
    <submittedName>
        <fullName evidence="2">Uncharacterized protein</fullName>
    </submittedName>
</protein>
<keyword evidence="1" id="KW-0812">Transmembrane</keyword>
<keyword evidence="3" id="KW-1185">Reference proteome</keyword>
<keyword evidence="1" id="KW-0472">Membrane</keyword>
<evidence type="ECO:0000313" key="3">
    <source>
        <dbReference type="Proteomes" id="UP001652442"/>
    </source>
</evidence>
<reference evidence="2 3" key="1">
    <citation type="journal article" date="2021" name="ISME Commun">
        <title>Automated analysis of genomic sequences facilitates high-throughput and comprehensive description of bacteria.</title>
        <authorList>
            <person name="Hitch T.C.A."/>
        </authorList>
    </citation>
    <scope>NUCLEOTIDE SEQUENCE [LARGE SCALE GENOMIC DNA]</scope>
    <source>
        <strain evidence="2 3">Sanger_109</strain>
    </source>
</reference>
<sequence length="169" mass="20294">MNYLFYLDTFSYHVFMNFLFVIIIILIPFAVITRVFRRKSWKREIPTYMFCQWETSFILVLISCILGIIIKPVWQQIFVFAGLIFLTFFAVWAGKRHCVNWCGRGNFYVLGEKSWDQLSREEKVLSAEEIAKNRIIGREQIKYWKPIWVFFIPAFVPLVLMEIVLFLVR</sequence>
<organism evidence="2 3">
    <name type="scientific">Brotonthovivens ammoniilytica</name>
    <dbReference type="NCBI Taxonomy" id="2981725"/>
    <lineage>
        <taxon>Bacteria</taxon>
        <taxon>Bacillati</taxon>
        <taxon>Bacillota</taxon>
        <taxon>Clostridia</taxon>
        <taxon>Lachnospirales</taxon>
        <taxon>Lachnospiraceae</taxon>
        <taxon>Brotonthovivens</taxon>
    </lineage>
</organism>
<dbReference type="EMBL" id="JAOQJQ010000003">
    <property type="protein sequence ID" value="MCU6762541.1"/>
    <property type="molecule type" value="Genomic_DNA"/>
</dbReference>
<proteinExistence type="predicted"/>
<feature type="transmembrane region" description="Helical" evidence="1">
    <location>
        <begin position="147"/>
        <end position="168"/>
    </location>
</feature>
<gene>
    <name evidence="2" type="ORF">OCV88_09365</name>
</gene>
<evidence type="ECO:0000313" key="2">
    <source>
        <dbReference type="EMBL" id="MCU6762541.1"/>
    </source>
</evidence>
<keyword evidence="1" id="KW-1133">Transmembrane helix</keyword>